<comment type="similarity">
    <text evidence="2 12 13 14">Belongs to the NDK family.</text>
</comment>
<evidence type="ECO:0000256" key="6">
    <source>
        <dbReference type="ARBA" id="ARBA00022723"/>
    </source>
</evidence>
<dbReference type="KEGG" id="pry:Prubr_08600"/>
<dbReference type="AlphaFoldDB" id="A0A810MV00"/>
<dbReference type="SMART" id="SM00562">
    <property type="entry name" value="NDK"/>
    <property type="match status" value="1"/>
</dbReference>
<comment type="catalytic activity">
    <reaction evidence="12">
        <text>a ribonucleoside 5'-diphosphate + ATP = a ribonucleoside 5'-triphosphate + ADP</text>
        <dbReference type="Rhea" id="RHEA:18113"/>
        <dbReference type="ChEBI" id="CHEBI:30616"/>
        <dbReference type="ChEBI" id="CHEBI:57930"/>
        <dbReference type="ChEBI" id="CHEBI:61557"/>
        <dbReference type="ChEBI" id="CHEBI:456216"/>
        <dbReference type="EC" id="2.7.4.6"/>
    </reaction>
</comment>
<dbReference type="EMBL" id="AP023359">
    <property type="protein sequence ID" value="BCJ63839.1"/>
    <property type="molecule type" value="Genomic_DNA"/>
</dbReference>
<dbReference type="PROSITE" id="PS00469">
    <property type="entry name" value="NDPK"/>
    <property type="match status" value="1"/>
</dbReference>
<comment type="catalytic activity">
    <reaction evidence="12 15">
        <text>a 2'-deoxyribonucleoside 5'-diphosphate + ATP = a 2'-deoxyribonucleoside 5'-triphosphate + ADP</text>
        <dbReference type="Rhea" id="RHEA:44640"/>
        <dbReference type="ChEBI" id="CHEBI:30616"/>
        <dbReference type="ChEBI" id="CHEBI:61560"/>
        <dbReference type="ChEBI" id="CHEBI:73316"/>
        <dbReference type="ChEBI" id="CHEBI:456216"/>
        <dbReference type="EC" id="2.7.4.6"/>
    </reaction>
</comment>
<feature type="binding site" evidence="12 13">
    <location>
        <position position="131"/>
    </location>
    <ligand>
        <name>ATP</name>
        <dbReference type="ChEBI" id="CHEBI:30616"/>
    </ligand>
</feature>
<evidence type="ECO:0000256" key="7">
    <source>
        <dbReference type="ARBA" id="ARBA00022741"/>
    </source>
</evidence>
<comment type="subcellular location">
    <subcellularLocation>
        <location evidence="12">Cytoplasm</location>
    </subcellularLocation>
</comment>
<keyword evidence="12" id="KW-0963">Cytoplasm</keyword>
<evidence type="ECO:0000256" key="12">
    <source>
        <dbReference type="HAMAP-Rule" id="MF_00451"/>
    </source>
</evidence>
<comment type="subunit">
    <text evidence="12">Homotetramer.</text>
</comment>
<keyword evidence="5 12" id="KW-0808">Transferase</keyword>
<keyword evidence="9 12" id="KW-0067">ATP-binding</keyword>
<dbReference type="InterPro" id="IPR034907">
    <property type="entry name" value="NDK-like_dom"/>
</dbReference>
<dbReference type="InterPro" id="IPR001564">
    <property type="entry name" value="Nucleoside_diP_kinase"/>
</dbReference>
<dbReference type="GO" id="GO:0005737">
    <property type="term" value="C:cytoplasm"/>
    <property type="evidence" value="ECO:0007669"/>
    <property type="project" value="UniProtKB-SubCell"/>
</dbReference>
<keyword evidence="11 12" id="KW-0546">Nucleotide metabolism</keyword>
<evidence type="ECO:0000256" key="8">
    <source>
        <dbReference type="ARBA" id="ARBA00022777"/>
    </source>
</evidence>
<dbReference type="GO" id="GO:0006183">
    <property type="term" value="P:GTP biosynthetic process"/>
    <property type="evidence" value="ECO:0007669"/>
    <property type="project" value="UniProtKB-UniRule"/>
</dbReference>
<dbReference type="EC" id="2.7.4.6" evidence="3 12"/>
<keyword evidence="10 12" id="KW-0460">Magnesium</keyword>
<keyword evidence="19" id="KW-1185">Reference proteome</keyword>
<organism evidence="18 19">
    <name type="scientific">Polymorphospora rubra</name>
    <dbReference type="NCBI Taxonomy" id="338584"/>
    <lineage>
        <taxon>Bacteria</taxon>
        <taxon>Bacillati</taxon>
        <taxon>Actinomycetota</taxon>
        <taxon>Actinomycetes</taxon>
        <taxon>Micromonosporales</taxon>
        <taxon>Micromonosporaceae</taxon>
        <taxon>Polymorphospora</taxon>
    </lineage>
</organism>
<evidence type="ECO:0000256" key="2">
    <source>
        <dbReference type="ARBA" id="ARBA00008142"/>
    </source>
</evidence>
<dbReference type="SUPFAM" id="SSF54919">
    <property type="entry name" value="Nucleoside diphosphate kinase, NDK"/>
    <property type="match status" value="1"/>
</dbReference>
<dbReference type="Gene3D" id="3.30.70.141">
    <property type="entry name" value="Nucleoside diphosphate kinase-like domain"/>
    <property type="match status" value="1"/>
</dbReference>
<reference evidence="18" key="1">
    <citation type="submission" date="2020-08" db="EMBL/GenBank/DDBJ databases">
        <title>Whole genome shotgun sequence of Polymorphospora rubra NBRC 101157.</title>
        <authorList>
            <person name="Komaki H."/>
            <person name="Tamura T."/>
        </authorList>
    </citation>
    <scope>NUCLEOTIDE SEQUENCE</scope>
    <source>
        <strain evidence="18">NBRC 101157</strain>
    </source>
</reference>
<dbReference type="NCBIfam" id="NF001908">
    <property type="entry name" value="PRK00668.1"/>
    <property type="match status" value="1"/>
</dbReference>
<dbReference type="InterPro" id="IPR023005">
    <property type="entry name" value="Nucleoside_diP_kinase_AS"/>
</dbReference>
<feature type="binding site" evidence="12 13">
    <location>
        <position position="120"/>
    </location>
    <ligand>
        <name>ATP</name>
        <dbReference type="ChEBI" id="CHEBI:30616"/>
    </ligand>
</feature>
<evidence type="ECO:0000313" key="18">
    <source>
        <dbReference type="EMBL" id="BCJ63839.1"/>
    </source>
</evidence>
<evidence type="ECO:0000259" key="17">
    <source>
        <dbReference type="SMART" id="SM00562"/>
    </source>
</evidence>
<evidence type="ECO:0000256" key="16">
    <source>
        <dbReference type="SAM" id="MobiDB-lite"/>
    </source>
</evidence>
<feature type="active site" description="Pros-phosphohistidine intermediate" evidence="12 13">
    <location>
        <position position="144"/>
    </location>
</feature>
<gene>
    <name evidence="12 18" type="primary">ndk</name>
    <name evidence="18" type="ORF">Prubr_08600</name>
</gene>
<dbReference type="FunFam" id="3.30.70.141:FF:000003">
    <property type="entry name" value="Nucleoside diphosphate kinase"/>
    <property type="match status" value="1"/>
</dbReference>
<feature type="domain" description="Nucleoside diphosphate kinase-like" evidence="17">
    <location>
        <begin position="30"/>
        <end position="164"/>
    </location>
</feature>
<evidence type="ECO:0000256" key="15">
    <source>
        <dbReference type="RuleBase" id="RU004013"/>
    </source>
</evidence>
<keyword evidence="6 12" id="KW-0479">Metal-binding</keyword>
<comment type="function">
    <text evidence="12">Major role in the synthesis of nucleoside triphosphates other than ATP. The ATP gamma phosphate is transferred to the NDP beta phosphate via a ping-pong mechanism, using a phosphorylated active-site intermediate.</text>
</comment>
<evidence type="ECO:0000313" key="19">
    <source>
        <dbReference type="Proteomes" id="UP000680866"/>
    </source>
</evidence>
<evidence type="ECO:0000256" key="9">
    <source>
        <dbReference type="ARBA" id="ARBA00022840"/>
    </source>
</evidence>
<keyword evidence="7 12" id="KW-0547">Nucleotide-binding</keyword>
<dbReference type="CDD" id="cd04413">
    <property type="entry name" value="NDPk_I"/>
    <property type="match status" value="1"/>
</dbReference>
<name>A0A810MV00_9ACTN</name>
<evidence type="ECO:0000256" key="5">
    <source>
        <dbReference type="ARBA" id="ARBA00022679"/>
    </source>
</evidence>
<dbReference type="GO" id="GO:0004550">
    <property type="term" value="F:nucleoside diphosphate kinase activity"/>
    <property type="evidence" value="ECO:0007669"/>
    <property type="project" value="UniProtKB-UniRule"/>
</dbReference>
<dbReference type="PROSITE" id="PS51374">
    <property type="entry name" value="NDPK_LIKE"/>
    <property type="match status" value="1"/>
</dbReference>
<dbReference type="GO" id="GO:0006241">
    <property type="term" value="P:CTP biosynthetic process"/>
    <property type="evidence" value="ECO:0007669"/>
    <property type="project" value="UniProtKB-UniRule"/>
</dbReference>
<proteinExistence type="inferred from homology"/>
<feature type="region of interest" description="Disordered" evidence="16">
    <location>
        <begin position="1"/>
        <end position="30"/>
    </location>
</feature>
<sequence>MTRGGLARLTGLERYPRTQEEKPVSTSSPVEQTLVLIKPDAVRRGLVGEIIGRFERKGLRLDATVLRTMDGELADQHYAEHVDKPFYPPLREFMTGGALVALVVSGDQAIDVVRALVGATDGRKAAAGTIRGDLALSNRENLVHASDSPDSAKREIELWFPAGV</sequence>
<evidence type="ECO:0000256" key="3">
    <source>
        <dbReference type="ARBA" id="ARBA00012966"/>
    </source>
</evidence>
<feature type="binding site" evidence="12 13">
    <location>
        <position position="38"/>
    </location>
    <ligand>
        <name>ATP</name>
        <dbReference type="ChEBI" id="CHEBI:30616"/>
    </ligand>
</feature>
<dbReference type="GO" id="GO:0046872">
    <property type="term" value="F:metal ion binding"/>
    <property type="evidence" value="ECO:0007669"/>
    <property type="project" value="UniProtKB-KW"/>
</dbReference>
<dbReference type="GO" id="GO:0006228">
    <property type="term" value="P:UTP biosynthetic process"/>
    <property type="evidence" value="ECO:0007669"/>
    <property type="project" value="UniProtKB-UniRule"/>
</dbReference>
<evidence type="ECO:0000256" key="11">
    <source>
        <dbReference type="ARBA" id="ARBA00023080"/>
    </source>
</evidence>
<dbReference type="GO" id="GO:0005524">
    <property type="term" value="F:ATP binding"/>
    <property type="evidence" value="ECO:0007669"/>
    <property type="project" value="UniProtKB-UniRule"/>
</dbReference>
<dbReference type="InterPro" id="IPR036850">
    <property type="entry name" value="NDK-like_dom_sf"/>
</dbReference>
<evidence type="ECO:0000256" key="13">
    <source>
        <dbReference type="PROSITE-ProRule" id="PRU00706"/>
    </source>
</evidence>
<feature type="compositionally biased region" description="Basic and acidic residues" evidence="16">
    <location>
        <begin position="14"/>
        <end position="23"/>
    </location>
</feature>
<feature type="binding site" evidence="12 13">
    <location>
        <position position="141"/>
    </location>
    <ligand>
        <name>ATP</name>
        <dbReference type="ChEBI" id="CHEBI:30616"/>
    </ligand>
</feature>
<dbReference type="PRINTS" id="PR01243">
    <property type="entry name" value="NUCDPKINASE"/>
</dbReference>
<keyword evidence="12" id="KW-0597">Phosphoprotein</keyword>
<comment type="cofactor">
    <cofactor evidence="1 12">
        <name>Mg(2+)</name>
        <dbReference type="ChEBI" id="CHEBI:18420"/>
    </cofactor>
</comment>
<protein>
    <recommendedName>
        <fullName evidence="4 12">Nucleoside diphosphate kinase</fullName>
        <shortName evidence="12">NDK</shortName>
        <shortName evidence="12">NDP kinase</shortName>
        <ecNumber evidence="3 12">2.7.4.6</ecNumber>
    </recommendedName>
    <alternativeName>
        <fullName evidence="12">Nucleoside-2-P kinase</fullName>
    </alternativeName>
</protein>
<dbReference type="Pfam" id="PF00334">
    <property type="entry name" value="NDK"/>
    <property type="match status" value="1"/>
</dbReference>
<keyword evidence="8 12" id="KW-0418">Kinase</keyword>
<dbReference type="Proteomes" id="UP000680866">
    <property type="component" value="Chromosome"/>
</dbReference>
<evidence type="ECO:0000256" key="1">
    <source>
        <dbReference type="ARBA" id="ARBA00001946"/>
    </source>
</evidence>
<dbReference type="PANTHER" id="PTHR11349">
    <property type="entry name" value="NUCLEOSIDE DIPHOSPHATE KINASE"/>
    <property type="match status" value="1"/>
</dbReference>
<feature type="binding site" evidence="12 13">
    <location>
        <position position="114"/>
    </location>
    <ligand>
        <name>ATP</name>
        <dbReference type="ChEBI" id="CHEBI:30616"/>
    </ligand>
</feature>
<evidence type="ECO:0000256" key="10">
    <source>
        <dbReference type="ARBA" id="ARBA00022842"/>
    </source>
</evidence>
<evidence type="ECO:0000256" key="14">
    <source>
        <dbReference type="RuleBase" id="RU004011"/>
    </source>
</evidence>
<dbReference type="HAMAP" id="MF_00451">
    <property type="entry name" value="NDP_kinase"/>
    <property type="match status" value="1"/>
</dbReference>
<evidence type="ECO:0000256" key="4">
    <source>
        <dbReference type="ARBA" id="ARBA00017632"/>
    </source>
</evidence>
<feature type="binding site" evidence="12 13">
    <location>
        <position position="86"/>
    </location>
    <ligand>
        <name>ATP</name>
        <dbReference type="ChEBI" id="CHEBI:30616"/>
    </ligand>
</feature>
<accession>A0A810MV00</accession>